<feature type="transmembrane region" description="Helical" evidence="7">
    <location>
        <begin position="446"/>
        <end position="469"/>
    </location>
</feature>
<proteinExistence type="inferred from homology"/>
<evidence type="ECO:0000313" key="10">
    <source>
        <dbReference type="Proteomes" id="UP000003560"/>
    </source>
</evidence>
<evidence type="ECO:0000256" key="1">
    <source>
        <dbReference type="ARBA" id="ARBA00004651"/>
    </source>
</evidence>
<dbReference type="PANTHER" id="PTHR30572:SF4">
    <property type="entry name" value="ABC TRANSPORTER PERMEASE YTRF"/>
    <property type="match status" value="1"/>
</dbReference>
<reference evidence="9 10" key="1">
    <citation type="submission" date="2008-10" db="EMBL/GenBank/DDBJ databases">
        <title>Draft genome sequence of Collinsella stercoris (DSM 13279).</title>
        <authorList>
            <person name="Sudarsanam P."/>
            <person name="Ley R."/>
            <person name="Guruge J."/>
            <person name="Turnbaugh P.J."/>
            <person name="Mahowald M."/>
            <person name="Liep D."/>
            <person name="Gordon J."/>
        </authorList>
    </citation>
    <scope>NUCLEOTIDE SEQUENCE [LARGE SCALE GENOMIC DNA]</scope>
    <source>
        <strain evidence="9 10">DSM 13279</strain>
    </source>
</reference>
<name>B6GC75_9ACTN</name>
<evidence type="ECO:0000256" key="5">
    <source>
        <dbReference type="ARBA" id="ARBA00023136"/>
    </source>
</evidence>
<dbReference type="GO" id="GO:0005886">
    <property type="term" value="C:plasma membrane"/>
    <property type="evidence" value="ECO:0007669"/>
    <property type="project" value="UniProtKB-SubCell"/>
</dbReference>
<dbReference type="RefSeq" id="WP_006721328.1">
    <property type="nucleotide sequence ID" value="NZ_DS995476.1"/>
</dbReference>
<gene>
    <name evidence="9" type="ORF">COLSTE_01694</name>
</gene>
<feature type="transmembrane region" description="Helical" evidence="7">
    <location>
        <begin position="27"/>
        <end position="49"/>
    </location>
</feature>
<sequence>RLRMRIAGVPGMLAHRNLTRASSKGRVAVASLAVSVALIIISGAISHYLGFLTRVADSGGSDIEVGLNRLIQEDESTAEGLADIDRAYRALAHVEGATGEGYMLQTSLYGSFDQSMLDLDSLTANSEEYDMPDRGLADDGRIYAPLSILFLDKDSWNEILDENELDRATYSDPDHPVAVALNGTQSNDGRRYSVRDLFTSTGTATLFTQIAPIEDSPFVEIGVDENGDPVARYEGYRDEGETQYDEYDEALYQQISRPLDDVLAQSLELPVKAIVKTLPKAVTSYASIWPTLILPASALPALAEGSEDIASDVETGSLAAPFAFHASEGRYGNTMYAYLSFAAEQPRSVEAEMDAMIDSDLSGAEWYRMYLNNNAENVRQARVMYETIQLFINCFIAITTAIAVANVFNTLTNSIILRRREFAMLKSIGMGNRAFWRMIALECASYALRGLVIGLVLGAAVTFMVFQAMSLSFAGLDFEMPLGWVLGAIGLVVGVLALSTLYALRKSSAGSIVQTLREDAV</sequence>
<organism evidence="9 10">
    <name type="scientific">Collinsella stercoris DSM 13279</name>
    <dbReference type="NCBI Taxonomy" id="445975"/>
    <lineage>
        <taxon>Bacteria</taxon>
        <taxon>Bacillati</taxon>
        <taxon>Actinomycetota</taxon>
        <taxon>Coriobacteriia</taxon>
        <taxon>Coriobacteriales</taxon>
        <taxon>Coriobacteriaceae</taxon>
        <taxon>Collinsella</taxon>
    </lineage>
</organism>
<dbReference type="InterPro" id="IPR003838">
    <property type="entry name" value="ABC3_permease_C"/>
</dbReference>
<evidence type="ECO:0000256" key="7">
    <source>
        <dbReference type="SAM" id="Phobius"/>
    </source>
</evidence>
<dbReference type="STRING" id="445975.COLSTE_01694"/>
<evidence type="ECO:0000313" key="9">
    <source>
        <dbReference type="EMBL" id="EEA90113.1"/>
    </source>
</evidence>
<protein>
    <submittedName>
        <fullName evidence="9">Efflux ABC transporter, permease protein</fullName>
    </submittedName>
</protein>
<dbReference type="HOGENOM" id="CLU_522279_0_0_11"/>
<dbReference type="Pfam" id="PF02687">
    <property type="entry name" value="FtsX"/>
    <property type="match status" value="1"/>
</dbReference>
<dbReference type="Proteomes" id="UP000003560">
    <property type="component" value="Unassembled WGS sequence"/>
</dbReference>
<evidence type="ECO:0000256" key="4">
    <source>
        <dbReference type="ARBA" id="ARBA00022989"/>
    </source>
</evidence>
<dbReference type="eggNOG" id="COG0577">
    <property type="taxonomic scope" value="Bacteria"/>
</dbReference>
<dbReference type="PANTHER" id="PTHR30572">
    <property type="entry name" value="MEMBRANE COMPONENT OF TRANSPORTER-RELATED"/>
    <property type="match status" value="1"/>
</dbReference>
<evidence type="ECO:0000256" key="2">
    <source>
        <dbReference type="ARBA" id="ARBA00022475"/>
    </source>
</evidence>
<feature type="domain" description="ABC3 transporter permease C-terminal" evidence="8">
    <location>
        <begin position="394"/>
        <end position="508"/>
    </location>
</feature>
<keyword evidence="2" id="KW-1003">Cell membrane</keyword>
<dbReference type="AlphaFoldDB" id="B6GC75"/>
<dbReference type="EMBL" id="ABXJ01000093">
    <property type="protein sequence ID" value="EEA90113.1"/>
    <property type="molecule type" value="Genomic_DNA"/>
</dbReference>
<comment type="caution">
    <text evidence="9">The sequence shown here is derived from an EMBL/GenBank/DDBJ whole genome shotgun (WGS) entry which is preliminary data.</text>
</comment>
<evidence type="ECO:0000256" key="3">
    <source>
        <dbReference type="ARBA" id="ARBA00022692"/>
    </source>
</evidence>
<keyword evidence="3 7" id="KW-0812">Transmembrane</keyword>
<accession>B6GC75</accession>
<feature type="transmembrane region" description="Helical" evidence="7">
    <location>
        <begin position="481"/>
        <end position="504"/>
    </location>
</feature>
<evidence type="ECO:0000256" key="6">
    <source>
        <dbReference type="ARBA" id="ARBA00038076"/>
    </source>
</evidence>
<keyword evidence="10" id="KW-1185">Reference proteome</keyword>
<keyword evidence="5 7" id="KW-0472">Membrane</keyword>
<feature type="transmembrane region" description="Helical" evidence="7">
    <location>
        <begin position="390"/>
        <end position="411"/>
    </location>
</feature>
<dbReference type="GO" id="GO:0022857">
    <property type="term" value="F:transmembrane transporter activity"/>
    <property type="evidence" value="ECO:0007669"/>
    <property type="project" value="TreeGrafter"/>
</dbReference>
<feature type="non-terminal residue" evidence="9">
    <location>
        <position position="1"/>
    </location>
</feature>
<comment type="subcellular location">
    <subcellularLocation>
        <location evidence="1">Cell membrane</location>
        <topology evidence="1">Multi-pass membrane protein</topology>
    </subcellularLocation>
</comment>
<dbReference type="InterPro" id="IPR050250">
    <property type="entry name" value="Macrolide_Exporter_MacB"/>
</dbReference>
<reference evidence="9 10" key="2">
    <citation type="submission" date="2008-10" db="EMBL/GenBank/DDBJ databases">
        <authorList>
            <person name="Fulton L."/>
            <person name="Clifton S."/>
            <person name="Fulton B."/>
            <person name="Xu J."/>
            <person name="Minx P."/>
            <person name="Pepin K.H."/>
            <person name="Johnson M."/>
            <person name="Thiruvilangam P."/>
            <person name="Bhonagiri V."/>
            <person name="Nash W.E."/>
            <person name="Mardis E.R."/>
            <person name="Wilson R.K."/>
        </authorList>
    </citation>
    <scope>NUCLEOTIDE SEQUENCE [LARGE SCALE GENOMIC DNA]</scope>
    <source>
        <strain evidence="9 10">DSM 13279</strain>
    </source>
</reference>
<evidence type="ECO:0000259" key="8">
    <source>
        <dbReference type="Pfam" id="PF02687"/>
    </source>
</evidence>
<comment type="similarity">
    <text evidence="6">Belongs to the ABC-4 integral membrane protein family.</text>
</comment>
<keyword evidence="4 7" id="KW-1133">Transmembrane helix</keyword>